<comment type="caution">
    <text evidence="2">The sequence shown here is derived from an EMBL/GenBank/DDBJ whole genome shotgun (WGS) entry which is preliminary data.</text>
</comment>
<dbReference type="EMBL" id="SPHZ02000007">
    <property type="protein sequence ID" value="KAF0906610.1"/>
    <property type="molecule type" value="Genomic_DNA"/>
</dbReference>
<protein>
    <submittedName>
        <fullName evidence="2">Uncharacterized protein</fullName>
    </submittedName>
</protein>
<dbReference type="AlphaFoldDB" id="A0A6G1D2H3"/>
<proteinExistence type="predicted"/>
<gene>
    <name evidence="2" type="ORF">E2562_012060</name>
</gene>
<sequence>MWREVSGMPAERVVDDARGLLRTSSPAETGWTALGQRPCGLRLPGGEGMGNSAVDGDQCGWHRERRASEQDGGRRWETARRTIW</sequence>
<evidence type="ECO:0000256" key="1">
    <source>
        <dbReference type="SAM" id="MobiDB-lite"/>
    </source>
</evidence>
<keyword evidence="3" id="KW-1185">Reference proteome</keyword>
<feature type="region of interest" description="Disordered" evidence="1">
    <location>
        <begin position="65"/>
        <end position="84"/>
    </location>
</feature>
<accession>A0A6G1D2H3</accession>
<organism evidence="2 3">
    <name type="scientific">Oryza meyeriana var. granulata</name>
    <dbReference type="NCBI Taxonomy" id="110450"/>
    <lineage>
        <taxon>Eukaryota</taxon>
        <taxon>Viridiplantae</taxon>
        <taxon>Streptophyta</taxon>
        <taxon>Embryophyta</taxon>
        <taxon>Tracheophyta</taxon>
        <taxon>Spermatophyta</taxon>
        <taxon>Magnoliopsida</taxon>
        <taxon>Liliopsida</taxon>
        <taxon>Poales</taxon>
        <taxon>Poaceae</taxon>
        <taxon>BOP clade</taxon>
        <taxon>Oryzoideae</taxon>
        <taxon>Oryzeae</taxon>
        <taxon>Oryzinae</taxon>
        <taxon>Oryza</taxon>
        <taxon>Oryza meyeriana</taxon>
    </lineage>
</organism>
<name>A0A6G1D2H3_9ORYZ</name>
<reference evidence="2 3" key="1">
    <citation type="submission" date="2019-11" db="EMBL/GenBank/DDBJ databases">
        <title>Whole genome sequence of Oryza granulata.</title>
        <authorList>
            <person name="Li W."/>
        </authorList>
    </citation>
    <scope>NUCLEOTIDE SEQUENCE [LARGE SCALE GENOMIC DNA]</scope>
    <source>
        <strain evidence="3">cv. Menghai</strain>
        <tissue evidence="2">Leaf</tissue>
    </source>
</reference>
<evidence type="ECO:0000313" key="3">
    <source>
        <dbReference type="Proteomes" id="UP000479710"/>
    </source>
</evidence>
<evidence type="ECO:0000313" key="2">
    <source>
        <dbReference type="EMBL" id="KAF0906610.1"/>
    </source>
</evidence>
<dbReference type="Proteomes" id="UP000479710">
    <property type="component" value="Unassembled WGS sequence"/>
</dbReference>